<reference evidence="1 2" key="1">
    <citation type="submission" date="2017-03" db="EMBL/GenBank/DDBJ databases">
        <title>WGS assembly of Porphyra umbilicalis.</title>
        <authorList>
            <person name="Brawley S.H."/>
            <person name="Blouin N.A."/>
            <person name="Ficko-Blean E."/>
            <person name="Wheeler G.L."/>
            <person name="Lohr M."/>
            <person name="Goodson H.V."/>
            <person name="Jenkins J.W."/>
            <person name="Blaby-Haas C.E."/>
            <person name="Helliwell K.E."/>
            <person name="Chan C."/>
            <person name="Marriage T."/>
            <person name="Bhattacharya D."/>
            <person name="Klein A.S."/>
            <person name="Badis Y."/>
            <person name="Brodie J."/>
            <person name="Cao Y."/>
            <person name="Collen J."/>
            <person name="Dittami S.M."/>
            <person name="Gachon C.M."/>
            <person name="Green B.R."/>
            <person name="Karpowicz S."/>
            <person name="Kim J.W."/>
            <person name="Kudahl U."/>
            <person name="Lin S."/>
            <person name="Michel G."/>
            <person name="Mittag M."/>
            <person name="Olson B.J."/>
            <person name="Pangilinan J."/>
            <person name="Peng Y."/>
            <person name="Qiu H."/>
            <person name="Shu S."/>
            <person name="Singer J.T."/>
            <person name="Smith A.G."/>
            <person name="Sprecher B.N."/>
            <person name="Wagner V."/>
            <person name="Wang W."/>
            <person name="Wang Z.-Y."/>
            <person name="Yan J."/>
            <person name="Yarish C."/>
            <person name="Zoeuner-Riek S."/>
            <person name="Zhuang Y."/>
            <person name="Zou Y."/>
            <person name="Lindquist E.A."/>
            <person name="Grimwood J."/>
            <person name="Barry K."/>
            <person name="Rokhsar D.S."/>
            <person name="Schmutz J."/>
            <person name="Stiller J.W."/>
            <person name="Grossman A.R."/>
            <person name="Prochnik S.E."/>
        </authorList>
    </citation>
    <scope>NUCLEOTIDE SEQUENCE [LARGE SCALE GENOMIC DNA]</scope>
    <source>
        <strain evidence="1">4086291</strain>
    </source>
</reference>
<dbReference type="Proteomes" id="UP000218209">
    <property type="component" value="Unassembled WGS sequence"/>
</dbReference>
<organism evidence="1 2">
    <name type="scientific">Porphyra umbilicalis</name>
    <name type="common">Purple laver</name>
    <name type="synonym">Red alga</name>
    <dbReference type="NCBI Taxonomy" id="2786"/>
    <lineage>
        <taxon>Eukaryota</taxon>
        <taxon>Rhodophyta</taxon>
        <taxon>Bangiophyceae</taxon>
        <taxon>Bangiales</taxon>
        <taxon>Bangiaceae</taxon>
        <taxon>Porphyra</taxon>
    </lineage>
</organism>
<protein>
    <recommendedName>
        <fullName evidence="3">DUF3598 domain-containing protein</fullName>
    </recommendedName>
</protein>
<keyword evidence="2" id="KW-1185">Reference proteome</keyword>
<gene>
    <name evidence="1" type="ORF">BU14_0303s0017</name>
</gene>
<dbReference type="EMBL" id="KV918959">
    <property type="protein sequence ID" value="OSX74186.1"/>
    <property type="molecule type" value="Genomic_DNA"/>
</dbReference>
<evidence type="ECO:0000313" key="1">
    <source>
        <dbReference type="EMBL" id="OSX74186.1"/>
    </source>
</evidence>
<dbReference type="OrthoDB" id="10681467at2759"/>
<proteinExistence type="predicted"/>
<dbReference type="AlphaFoldDB" id="A0A1X6P093"/>
<evidence type="ECO:0008006" key="3">
    <source>
        <dbReference type="Google" id="ProtNLM"/>
    </source>
</evidence>
<evidence type="ECO:0000313" key="2">
    <source>
        <dbReference type="Proteomes" id="UP000218209"/>
    </source>
</evidence>
<name>A0A1X6P093_PORUM</name>
<accession>A0A1X6P093</accession>
<sequence>MASGKPDASWPTLFRRHVGRWAGTATHLSPTGGVLDTHATELRQGIRGLAFAQRNTYQWAAGDGGEAAREEVHDFPGQWDATTGTLHIESARLKGFARVVDDDCLVFYATYKSGLSLPLAPGGDGDGEGGGGAPGAAGPDVDVYDLIRLVGDDRRYRTWQVRRGGDIVKLVHVVNRRVTADDPFIEM</sequence>